<dbReference type="RefSeq" id="XP_013237418.1">
    <property type="nucleotide sequence ID" value="XM_013381964.1"/>
</dbReference>
<protein>
    <submittedName>
        <fullName evidence="1">Uncharacterized protein</fullName>
    </submittedName>
</protein>
<evidence type="ECO:0000313" key="2">
    <source>
        <dbReference type="Proteomes" id="UP000029725"/>
    </source>
</evidence>
<evidence type="ECO:0000313" key="1">
    <source>
        <dbReference type="EMBL" id="KGG50991.1"/>
    </source>
</evidence>
<dbReference type="AlphaFoldDB" id="A0A098VTF4"/>
<dbReference type="EMBL" id="JMKJ01000443">
    <property type="protein sequence ID" value="KGG50991.1"/>
    <property type="molecule type" value="Genomic_DNA"/>
</dbReference>
<gene>
    <name evidence="1" type="ORF">DI09_49p210</name>
</gene>
<dbReference type="GeneID" id="25260135"/>
<dbReference type="HOGENOM" id="CLU_2574388_0_0_1"/>
<comment type="caution">
    <text evidence="1">The sequence shown here is derived from an EMBL/GenBank/DDBJ whole genome shotgun (WGS) entry which is preliminary data.</text>
</comment>
<reference evidence="1 2" key="1">
    <citation type="submission" date="2014-04" db="EMBL/GenBank/DDBJ databases">
        <title>A new species of microsporidia sheds light on the evolution of extreme parasitism.</title>
        <authorList>
            <person name="Haag K.L."/>
            <person name="James T.Y."/>
            <person name="Larsson R."/>
            <person name="Schaer T.M."/>
            <person name="Refardt D."/>
            <person name="Pombert J.-F."/>
            <person name="Ebert D."/>
        </authorList>
    </citation>
    <scope>NUCLEOTIDE SEQUENCE [LARGE SCALE GENOMIC DNA]</scope>
    <source>
        <strain evidence="1 2">UGP3</strain>
        <tissue evidence="1">Spores</tissue>
    </source>
</reference>
<proteinExistence type="predicted"/>
<sequence>MTMAQEENFSEEIDEMEENMLVGIHCSSVATMIASFDFKKRMRGLLSSTHAYASIGRPSSLCSEPRAFKSRAMSRISSDIN</sequence>
<dbReference type="Proteomes" id="UP000029725">
    <property type="component" value="Unassembled WGS sequence"/>
</dbReference>
<keyword evidence="2" id="KW-1185">Reference proteome</keyword>
<organism evidence="1 2">
    <name type="scientific">Mitosporidium daphniae</name>
    <dbReference type="NCBI Taxonomy" id="1485682"/>
    <lineage>
        <taxon>Eukaryota</taxon>
        <taxon>Fungi</taxon>
        <taxon>Fungi incertae sedis</taxon>
        <taxon>Microsporidia</taxon>
        <taxon>Mitosporidium</taxon>
    </lineage>
</organism>
<dbReference type="VEuPathDB" id="MicrosporidiaDB:DI09_49p210"/>
<accession>A0A098VTF4</accession>
<name>A0A098VTF4_9MICR</name>